<dbReference type="GO" id="GO:0044877">
    <property type="term" value="F:protein-containing complex binding"/>
    <property type="evidence" value="ECO:0007669"/>
    <property type="project" value="TreeGrafter"/>
</dbReference>
<dbReference type="AlphaFoldDB" id="A0A504Y6K2"/>
<dbReference type="OrthoDB" id="275457at2759"/>
<evidence type="ECO:0000256" key="5">
    <source>
        <dbReference type="ARBA" id="ARBA00046455"/>
    </source>
</evidence>
<proteinExistence type="inferred from homology"/>
<gene>
    <name evidence="7" type="ORF">FGIG_06541</name>
</gene>
<evidence type="ECO:0000256" key="4">
    <source>
        <dbReference type="ARBA" id="ARBA00043145"/>
    </source>
</evidence>
<name>A0A504Y6K2_FASGI</name>
<evidence type="ECO:0000256" key="2">
    <source>
        <dbReference type="ARBA" id="ARBA00040720"/>
    </source>
</evidence>
<evidence type="ECO:0000313" key="7">
    <source>
        <dbReference type="EMBL" id="TPP56196.1"/>
    </source>
</evidence>
<feature type="region of interest" description="Disordered" evidence="6">
    <location>
        <begin position="29"/>
        <end position="51"/>
    </location>
</feature>
<keyword evidence="7" id="KW-0830">Ubiquinone</keyword>
<sequence length="130" mass="14099">MLGRIISRVLSPFHNSVHECAFVRGLSSGTTVSDRKEPPALSKLKRGTGGRSSFSGTVATVFGATGKLGRNVVTHLARSGTQIIVPYRGDPYFVRDLKVLGDLGQVLFVPFHLEDEDSLRKIDALQRCCG</sequence>
<organism evidence="7 8">
    <name type="scientific">Fasciola gigantica</name>
    <name type="common">Giant liver fluke</name>
    <dbReference type="NCBI Taxonomy" id="46835"/>
    <lineage>
        <taxon>Eukaryota</taxon>
        <taxon>Metazoa</taxon>
        <taxon>Spiralia</taxon>
        <taxon>Lophotrochozoa</taxon>
        <taxon>Platyhelminthes</taxon>
        <taxon>Trematoda</taxon>
        <taxon>Digenea</taxon>
        <taxon>Plagiorchiida</taxon>
        <taxon>Echinostomata</taxon>
        <taxon>Echinostomatoidea</taxon>
        <taxon>Fasciolidae</taxon>
        <taxon>Fasciola</taxon>
    </lineage>
</organism>
<evidence type="ECO:0000256" key="6">
    <source>
        <dbReference type="SAM" id="MobiDB-lite"/>
    </source>
</evidence>
<dbReference type="EMBL" id="SUNJ01014877">
    <property type="protein sequence ID" value="TPP56196.1"/>
    <property type="molecule type" value="Genomic_DNA"/>
</dbReference>
<evidence type="ECO:0000256" key="3">
    <source>
        <dbReference type="ARBA" id="ARBA00042000"/>
    </source>
</evidence>
<dbReference type="InterPro" id="IPR036291">
    <property type="entry name" value="NAD(P)-bd_dom_sf"/>
</dbReference>
<dbReference type="PANTHER" id="PTHR12126:SF11">
    <property type="entry name" value="NADH DEHYDROGENASE [UBIQUINONE] 1 ALPHA SUBCOMPLEX SUBUNIT 9, MITOCHONDRIAL"/>
    <property type="match status" value="1"/>
</dbReference>
<dbReference type="GO" id="GO:0005739">
    <property type="term" value="C:mitochondrion"/>
    <property type="evidence" value="ECO:0007669"/>
    <property type="project" value="TreeGrafter"/>
</dbReference>
<dbReference type="Proteomes" id="UP000316759">
    <property type="component" value="Unassembled WGS sequence"/>
</dbReference>
<dbReference type="Gene3D" id="3.40.50.720">
    <property type="entry name" value="NAD(P)-binding Rossmann-like Domain"/>
    <property type="match status" value="1"/>
</dbReference>
<comment type="similarity">
    <text evidence="1">Belongs to the complex I NDUFA9 subunit family.</text>
</comment>
<accession>A0A504Y6K2</accession>
<protein>
    <recommendedName>
        <fullName evidence="2">NADH dehydrogenase [ubiquinone] 1 alpha subcomplex subunit 9, mitochondrial</fullName>
    </recommendedName>
    <alternativeName>
        <fullName evidence="4">Complex I-39kD</fullName>
    </alternativeName>
    <alternativeName>
        <fullName evidence="3">NADH-ubiquinone oxidoreductase 39 kDa subunit</fullName>
    </alternativeName>
</protein>
<dbReference type="SUPFAM" id="SSF51735">
    <property type="entry name" value="NAD(P)-binding Rossmann-fold domains"/>
    <property type="match status" value="1"/>
</dbReference>
<dbReference type="STRING" id="46835.A0A504Y6K2"/>
<keyword evidence="8" id="KW-1185">Reference proteome</keyword>
<comment type="subunit">
    <text evidence="5">Complex I is composed of 45 different subunits. This a component of the hydrophobic protein fraction. Interacts with BLOC1S1. Interacts with SLC2A4. Interacts with CLOCK. Interacts with RAB5IF.</text>
</comment>
<evidence type="ECO:0000256" key="1">
    <source>
        <dbReference type="ARBA" id="ARBA00038501"/>
    </source>
</evidence>
<comment type="caution">
    <text evidence="7">The sequence shown here is derived from an EMBL/GenBank/DDBJ whole genome shotgun (WGS) entry which is preliminary data.</text>
</comment>
<evidence type="ECO:0000313" key="8">
    <source>
        <dbReference type="Proteomes" id="UP000316759"/>
    </source>
</evidence>
<reference evidence="7 8" key="1">
    <citation type="submission" date="2019-04" db="EMBL/GenBank/DDBJ databases">
        <title>Annotation for the trematode Fasciola gigantica.</title>
        <authorList>
            <person name="Choi Y.-J."/>
        </authorList>
    </citation>
    <scope>NUCLEOTIDE SEQUENCE [LARGE SCALE GENOMIC DNA]</scope>
    <source>
        <strain evidence="7">Uganda_cow_1</strain>
    </source>
</reference>
<dbReference type="PANTHER" id="PTHR12126">
    <property type="entry name" value="NADH-UBIQUINONE OXIDOREDUCTASE 39 KDA SUBUNIT-RELATED"/>
    <property type="match status" value="1"/>
</dbReference>
<dbReference type="InterPro" id="IPR051207">
    <property type="entry name" value="ComplexI_NDUFA9_subunit"/>
</dbReference>